<organism evidence="1 2">
    <name type="scientific">Popillia japonica</name>
    <name type="common">Japanese beetle</name>
    <dbReference type="NCBI Taxonomy" id="7064"/>
    <lineage>
        <taxon>Eukaryota</taxon>
        <taxon>Metazoa</taxon>
        <taxon>Ecdysozoa</taxon>
        <taxon>Arthropoda</taxon>
        <taxon>Hexapoda</taxon>
        <taxon>Insecta</taxon>
        <taxon>Pterygota</taxon>
        <taxon>Neoptera</taxon>
        <taxon>Endopterygota</taxon>
        <taxon>Coleoptera</taxon>
        <taxon>Polyphaga</taxon>
        <taxon>Scarabaeiformia</taxon>
        <taxon>Scarabaeidae</taxon>
        <taxon>Rutelinae</taxon>
        <taxon>Popillia</taxon>
    </lineage>
</organism>
<name>A0AAW1MC36_POPJA</name>
<gene>
    <name evidence="1" type="ORF">QE152_g8301</name>
</gene>
<protein>
    <recommendedName>
        <fullName evidence="3">Polyprotein</fullName>
    </recommendedName>
</protein>
<dbReference type="CDD" id="cd09272">
    <property type="entry name" value="RNase_HI_RT_Ty1"/>
    <property type="match status" value="1"/>
</dbReference>
<dbReference type="PANTHER" id="PTHR11439:SF483">
    <property type="entry name" value="PEPTIDE SYNTHASE GLIP-LIKE, PUTATIVE (AFU_ORTHOLOGUE AFUA_3G12920)-RELATED"/>
    <property type="match status" value="1"/>
</dbReference>
<evidence type="ECO:0000313" key="2">
    <source>
        <dbReference type="Proteomes" id="UP001458880"/>
    </source>
</evidence>
<dbReference type="AlphaFoldDB" id="A0AAW1MC36"/>
<dbReference type="EMBL" id="JASPKY010000065">
    <property type="protein sequence ID" value="KAK9743833.1"/>
    <property type="molecule type" value="Genomic_DNA"/>
</dbReference>
<evidence type="ECO:0008006" key="3">
    <source>
        <dbReference type="Google" id="ProtNLM"/>
    </source>
</evidence>
<reference evidence="1 2" key="1">
    <citation type="journal article" date="2024" name="BMC Genomics">
        <title>De novo assembly and annotation of Popillia japonica's genome with initial clues to its potential as an invasive pest.</title>
        <authorList>
            <person name="Cucini C."/>
            <person name="Boschi S."/>
            <person name="Funari R."/>
            <person name="Cardaioli E."/>
            <person name="Iannotti N."/>
            <person name="Marturano G."/>
            <person name="Paoli F."/>
            <person name="Bruttini M."/>
            <person name="Carapelli A."/>
            <person name="Frati F."/>
            <person name="Nardi F."/>
        </authorList>
    </citation>
    <scope>NUCLEOTIDE SEQUENCE [LARGE SCALE GENOMIC DNA]</scope>
    <source>
        <strain evidence="1">DMR45628</strain>
    </source>
</reference>
<evidence type="ECO:0000313" key="1">
    <source>
        <dbReference type="EMBL" id="KAK9743833.1"/>
    </source>
</evidence>
<dbReference type="PANTHER" id="PTHR11439">
    <property type="entry name" value="GAG-POL-RELATED RETROTRANSPOSON"/>
    <property type="match status" value="1"/>
</dbReference>
<dbReference type="Proteomes" id="UP001458880">
    <property type="component" value="Unassembled WGS sequence"/>
</dbReference>
<accession>A0AAW1MC36</accession>
<proteinExistence type="predicted"/>
<keyword evidence="2" id="KW-1185">Reference proteome</keyword>
<sequence>MNLDLKDLITRTDELTEKIPERNSKCKYCKDADDHLVCYSDADWGNEIIERLSITGNCIKLQGGVISWTNKRQGTVALPTTEAEYISLSSITQEIIWLRELIKEIDYEVIRDAINIYCDNNGAVQLTNNKIISNKSKHIDIRQYFIRQHVSNSEVHVEYLAAEAMLADQSTKPLPKAKHEFLVIEYGLSNSL</sequence>
<comment type="caution">
    <text evidence="1">The sequence shown here is derived from an EMBL/GenBank/DDBJ whole genome shotgun (WGS) entry which is preliminary data.</text>
</comment>